<name>A0ABP7GGL5_9MICO</name>
<dbReference type="Gene3D" id="1.10.10.10">
    <property type="entry name" value="Winged helix-like DNA-binding domain superfamily/Winged helix DNA-binding domain"/>
    <property type="match status" value="1"/>
</dbReference>
<dbReference type="InterPro" id="IPR036388">
    <property type="entry name" value="WH-like_DNA-bd_sf"/>
</dbReference>
<gene>
    <name evidence="1" type="ORF">GCM10022240_16470</name>
</gene>
<comment type="caution">
    <text evidence="1">The sequence shown here is derived from an EMBL/GenBank/DDBJ whole genome shotgun (WGS) entry which is preliminary data.</text>
</comment>
<proteinExistence type="predicted"/>
<reference evidence="2" key="1">
    <citation type="journal article" date="2019" name="Int. J. Syst. Evol. Microbiol.">
        <title>The Global Catalogue of Microorganisms (GCM) 10K type strain sequencing project: providing services to taxonomists for standard genome sequencing and annotation.</title>
        <authorList>
            <consortium name="The Broad Institute Genomics Platform"/>
            <consortium name="The Broad Institute Genome Sequencing Center for Infectious Disease"/>
            <person name="Wu L."/>
            <person name="Ma J."/>
        </authorList>
    </citation>
    <scope>NUCLEOTIDE SEQUENCE [LARGE SCALE GENOMIC DNA]</scope>
    <source>
        <strain evidence="2">JCM 16950</strain>
    </source>
</reference>
<accession>A0ABP7GGL5</accession>
<dbReference type="InterPro" id="IPR036390">
    <property type="entry name" value="WH_DNA-bd_sf"/>
</dbReference>
<keyword evidence="2" id="KW-1185">Reference proteome</keyword>
<organism evidence="1 2">
    <name type="scientific">Microbacterium kribbense</name>
    <dbReference type="NCBI Taxonomy" id="433645"/>
    <lineage>
        <taxon>Bacteria</taxon>
        <taxon>Bacillati</taxon>
        <taxon>Actinomycetota</taxon>
        <taxon>Actinomycetes</taxon>
        <taxon>Micrococcales</taxon>
        <taxon>Microbacteriaceae</taxon>
        <taxon>Microbacterium</taxon>
    </lineage>
</organism>
<evidence type="ECO:0000313" key="1">
    <source>
        <dbReference type="EMBL" id="GAA3764977.1"/>
    </source>
</evidence>
<evidence type="ECO:0008006" key="3">
    <source>
        <dbReference type="Google" id="ProtNLM"/>
    </source>
</evidence>
<dbReference type="SUPFAM" id="SSF46785">
    <property type="entry name" value="Winged helix' DNA-binding domain"/>
    <property type="match status" value="1"/>
</dbReference>
<dbReference type="RefSeq" id="WP_344782904.1">
    <property type="nucleotide sequence ID" value="NZ_BAABAF010000006.1"/>
</dbReference>
<dbReference type="EMBL" id="BAABAF010000006">
    <property type="protein sequence ID" value="GAA3764977.1"/>
    <property type="molecule type" value="Genomic_DNA"/>
</dbReference>
<sequence length="107" mass="10957">MTVEPPAISTPSIRRLAGNIGFLAARFSWFAARPANAALTPFDLRTRQYSGLEPAGVGSGTTQRDIVRALRLDSSAVVGLVDGLAAAGGCGCDAAPRADTSDAATPR</sequence>
<evidence type="ECO:0000313" key="2">
    <source>
        <dbReference type="Proteomes" id="UP001500540"/>
    </source>
</evidence>
<dbReference type="Proteomes" id="UP001500540">
    <property type="component" value="Unassembled WGS sequence"/>
</dbReference>
<protein>
    <recommendedName>
        <fullName evidence="3">MarR family transcriptional regulator</fullName>
    </recommendedName>
</protein>